<evidence type="ECO:0000256" key="4">
    <source>
        <dbReference type="ARBA" id="ARBA00023242"/>
    </source>
</evidence>
<feature type="non-terminal residue" evidence="7">
    <location>
        <position position="141"/>
    </location>
</feature>
<evidence type="ECO:0000256" key="3">
    <source>
        <dbReference type="ARBA" id="ARBA00023163"/>
    </source>
</evidence>
<evidence type="ECO:0000313" key="8">
    <source>
        <dbReference type="Proteomes" id="UP000035740"/>
    </source>
</evidence>
<evidence type="ECO:0000313" key="7">
    <source>
        <dbReference type="EMBL" id="KMS64992.1"/>
    </source>
</evidence>
<feature type="domain" description="Zinc-finger" evidence="6">
    <location>
        <begin position="76"/>
        <end position="141"/>
    </location>
</feature>
<evidence type="ECO:0000256" key="2">
    <source>
        <dbReference type="ARBA" id="ARBA00023015"/>
    </source>
</evidence>
<dbReference type="EMBL" id="KQ116972">
    <property type="protein sequence ID" value="KMS64992.1"/>
    <property type="molecule type" value="Genomic_DNA"/>
</dbReference>
<accession>A0A0J7YN23</accession>
<keyword evidence="2" id="KW-0805">Transcription regulation</keyword>
<dbReference type="Gramene" id="KMS64992">
    <property type="protein sequence ID" value="KMS64992"/>
    <property type="gene ID" value="BVRB_040550"/>
</dbReference>
<evidence type="ECO:0000256" key="1">
    <source>
        <dbReference type="ARBA" id="ARBA00004123"/>
    </source>
</evidence>
<gene>
    <name evidence="7" type="ORF">BVRB_040550</name>
</gene>
<keyword evidence="8" id="KW-1185">Reference proteome</keyword>
<dbReference type="GO" id="GO:0005634">
    <property type="term" value="C:nucleus"/>
    <property type="evidence" value="ECO:0007669"/>
    <property type="project" value="UniProtKB-SubCell"/>
</dbReference>
<keyword evidence="4" id="KW-0539">Nucleus</keyword>
<dbReference type="Proteomes" id="UP000035740">
    <property type="component" value="Unassembled WGS sequence"/>
</dbReference>
<dbReference type="OrthoDB" id="298344at2759"/>
<evidence type="ECO:0000256" key="5">
    <source>
        <dbReference type="SAM" id="MobiDB-lite"/>
    </source>
</evidence>
<dbReference type="Pfam" id="PF10497">
    <property type="entry name" value="zf-4CXXC_R1"/>
    <property type="match status" value="1"/>
</dbReference>
<sequence length="141" mass="15519">MTDNTNLDAMASGGSPHISSATALGTDHGGGFEIPFAKRQREDACDESAAKKGKMDMNSDSELLKEDAAAPQADFNKGSCHQCKSRRAIGDLIFCTNIVDKKNKHCRKKYCEGCLKKFYKEDVSDPSQRTNWSCPSCRKMC</sequence>
<keyword evidence="3" id="KW-0804">Transcription</keyword>
<proteinExistence type="predicted"/>
<evidence type="ECO:0000259" key="6">
    <source>
        <dbReference type="Pfam" id="PF10497"/>
    </source>
</evidence>
<name>A0A0J7YN23_BETVV</name>
<organism evidence="7 8">
    <name type="scientific">Beta vulgaris subsp. vulgaris</name>
    <name type="common">Beet</name>
    <dbReference type="NCBI Taxonomy" id="3555"/>
    <lineage>
        <taxon>Eukaryota</taxon>
        <taxon>Viridiplantae</taxon>
        <taxon>Streptophyta</taxon>
        <taxon>Embryophyta</taxon>
        <taxon>Tracheophyta</taxon>
        <taxon>Spermatophyta</taxon>
        <taxon>Magnoliopsida</taxon>
        <taxon>eudicotyledons</taxon>
        <taxon>Gunneridae</taxon>
        <taxon>Pentapetalae</taxon>
        <taxon>Caryophyllales</taxon>
        <taxon>Chenopodiaceae</taxon>
        <taxon>Betoideae</taxon>
        <taxon>Beta</taxon>
    </lineage>
</organism>
<feature type="region of interest" description="Disordered" evidence="5">
    <location>
        <begin position="1"/>
        <end position="24"/>
    </location>
</feature>
<dbReference type="InterPro" id="IPR018866">
    <property type="entry name" value="Znf-4CXXC_R1"/>
</dbReference>
<comment type="subcellular location">
    <subcellularLocation>
        <location evidence="1">Nucleus</location>
    </subcellularLocation>
</comment>
<reference evidence="7 8" key="1">
    <citation type="journal article" date="2014" name="Nature">
        <title>The genome of the recently domesticated crop plant sugar beet (Beta vulgaris).</title>
        <authorList>
            <person name="Dohm J.C."/>
            <person name="Minoche A.E."/>
            <person name="Holtgrawe D."/>
            <person name="Capella-Gutierrez S."/>
            <person name="Zakrzewski F."/>
            <person name="Tafer H."/>
            <person name="Rupp O."/>
            <person name="Sorensen T.R."/>
            <person name="Stracke R."/>
            <person name="Reinhardt R."/>
            <person name="Goesmann A."/>
            <person name="Kraft T."/>
            <person name="Schulz B."/>
            <person name="Stadler P.F."/>
            <person name="Schmidt T."/>
            <person name="Gabaldon T."/>
            <person name="Lehrach H."/>
            <person name="Weisshaar B."/>
            <person name="Himmelbauer H."/>
        </authorList>
    </citation>
    <scope>NUCLEOTIDE SEQUENCE [LARGE SCALE GENOMIC DNA]</scope>
    <source>
        <tissue evidence="7">Taproot</tissue>
    </source>
</reference>
<protein>
    <recommendedName>
        <fullName evidence="6">Zinc-finger domain-containing protein</fullName>
    </recommendedName>
</protein>
<dbReference type="AlphaFoldDB" id="A0A0J7YN23"/>